<evidence type="ECO:0000313" key="1">
    <source>
        <dbReference type="EMBL" id="EDR05808.1"/>
    </source>
</evidence>
<dbReference type="Proteomes" id="UP000001194">
    <property type="component" value="Unassembled WGS sequence"/>
</dbReference>
<sequence>MWADSGRIWVGIKGSGCMRGGEHMLLAPACNDLQATRMGHNTAATVTLQV</sequence>
<dbReference type="RefSeq" id="XP_001883484.1">
    <property type="nucleotide sequence ID" value="XM_001883449.1"/>
</dbReference>
<reference evidence="1 2" key="1">
    <citation type="journal article" date="2008" name="Nature">
        <title>The genome of Laccaria bicolor provides insights into mycorrhizal symbiosis.</title>
        <authorList>
            <person name="Martin F."/>
            <person name="Aerts A."/>
            <person name="Ahren D."/>
            <person name="Brun A."/>
            <person name="Danchin E.G.J."/>
            <person name="Duchaussoy F."/>
            <person name="Gibon J."/>
            <person name="Kohler A."/>
            <person name="Lindquist E."/>
            <person name="Pereda V."/>
            <person name="Salamov A."/>
            <person name="Shapiro H.J."/>
            <person name="Wuyts J."/>
            <person name="Blaudez D."/>
            <person name="Buee M."/>
            <person name="Brokstein P."/>
            <person name="Canbaeck B."/>
            <person name="Cohen D."/>
            <person name="Courty P.E."/>
            <person name="Coutinho P.M."/>
            <person name="Delaruelle C."/>
            <person name="Detter J.C."/>
            <person name="Deveau A."/>
            <person name="DiFazio S."/>
            <person name="Duplessis S."/>
            <person name="Fraissinet-Tachet L."/>
            <person name="Lucic E."/>
            <person name="Frey-Klett P."/>
            <person name="Fourrey C."/>
            <person name="Feussner I."/>
            <person name="Gay G."/>
            <person name="Grimwood J."/>
            <person name="Hoegger P.J."/>
            <person name="Jain P."/>
            <person name="Kilaru S."/>
            <person name="Labbe J."/>
            <person name="Lin Y.C."/>
            <person name="Legue V."/>
            <person name="Le Tacon F."/>
            <person name="Marmeisse R."/>
            <person name="Melayah D."/>
            <person name="Montanini B."/>
            <person name="Muratet M."/>
            <person name="Nehls U."/>
            <person name="Niculita-Hirzel H."/>
            <person name="Oudot-Le Secq M.P."/>
            <person name="Peter M."/>
            <person name="Quesneville H."/>
            <person name="Rajashekar B."/>
            <person name="Reich M."/>
            <person name="Rouhier N."/>
            <person name="Schmutz J."/>
            <person name="Yin T."/>
            <person name="Chalot M."/>
            <person name="Henrissat B."/>
            <person name="Kuees U."/>
            <person name="Lucas S."/>
            <person name="Van de Peer Y."/>
            <person name="Podila G.K."/>
            <person name="Polle A."/>
            <person name="Pukkila P.J."/>
            <person name="Richardson P.M."/>
            <person name="Rouze P."/>
            <person name="Sanders I.R."/>
            <person name="Stajich J.E."/>
            <person name="Tunlid A."/>
            <person name="Tuskan G."/>
            <person name="Grigoriev I.V."/>
        </authorList>
    </citation>
    <scope>NUCLEOTIDE SEQUENCE [LARGE SCALE GENOMIC DNA]</scope>
    <source>
        <strain evidence="2">S238N-H82 / ATCC MYA-4686</strain>
    </source>
</reference>
<dbReference type="HOGENOM" id="CLU_3125303_0_0_1"/>
<gene>
    <name evidence="1" type="ORF">LACBIDRAFT_302582</name>
</gene>
<name>B0DHY0_LACBS</name>
<keyword evidence="2" id="KW-1185">Reference proteome</keyword>
<protein>
    <submittedName>
        <fullName evidence="1">Predicted protein</fullName>
    </submittedName>
</protein>
<dbReference type="GeneID" id="6079079"/>
<dbReference type="KEGG" id="lbc:LACBIDRAFT_302582"/>
<dbReference type="AlphaFoldDB" id="B0DHY0"/>
<proteinExistence type="predicted"/>
<dbReference type="InParanoid" id="B0DHY0"/>
<evidence type="ECO:0000313" key="2">
    <source>
        <dbReference type="Proteomes" id="UP000001194"/>
    </source>
</evidence>
<organism evidence="2">
    <name type="scientific">Laccaria bicolor (strain S238N-H82 / ATCC MYA-4686)</name>
    <name type="common">Bicoloured deceiver</name>
    <name type="synonym">Laccaria laccata var. bicolor</name>
    <dbReference type="NCBI Taxonomy" id="486041"/>
    <lineage>
        <taxon>Eukaryota</taxon>
        <taxon>Fungi</taxon>
        <taxon>Dikarya</taxon>
        <taxon>Basidiomycota</taxon>
        <taxon>Agaricomycotina</taxon>
        <taxon>Agaricomycetes</taxon>
        <taxon>Agaricomycetidae</taxon>
        <taxon>Agaricales</taxon>
        <taxon>Agaricineae</taxon>
        <taxon>Hydnangiaceae</taxon>
        <taxon>Laccaria</taxon>
    </lineage>
</organism>
<dbReference type="EMBL" id="DS547111">
    <property type="protein sequence ID" value="EDR05808.1"/>
    <property type="molecule type" value="Genomic_DNA"/>
</dbReference>
<accession>B0DHY0</accession>